<dbReference type="PANTHER" id="PTHR35163">
    <property type="entry name" value="OS02G0467300 PROTEIN"/>
    <property type="match status" value="1"/>
</dbReference>
<accession>M7ZD17</accession>
<keyword evidence="1" id="KW-0175">Coiled coil</keyword>
<dbReference type="OMA" id="HTRIRTQ"/>
<organism evidence="3">
    <name type="scientific">Triticum urartu</name>
    <name type="common">Red wild einkorn</name>
    <name type="synonym">Crithodium urartu</name>
    <dbReference type="NCBI Taxonomy" id="4572"/>
    <lineage>
        <taxon>Eukaryota</taxon>
        <taxon>Viridiplantae</taxon>
        <taxon>Streptophyta</taxon>
        <taxon>Embryophyta</taxon>
        <taxon>Tracheophyta</taxon>
        <taxon>Spermatophyta</taxon>
        <taxon>Magnoliopsida</taxon>
        <taxon>Liliopsida</taxon>
        <taxon>Poales</taxon>
        <taxon>Poaceae</taxon>
        <taxon>BOP clade</taxon>
        <taxon>Pooideae</taxon>
        <taxon>Triticodae</taxon>
        <taxon>Triticeae</taxon>
        <taxon>Triticinae</taxon>
        <taxon>Triticum</taxon>
    </lineage>
</organism>
<dbReference type="STRING" id="4572.M7ZD17"/>
<reference evidence="3" key="1">
    <citation type="journal article" date="2013" name="Nature">
        <title>Draft genome of the wheat A-genome progenitor Triticum urartu.</title>
        <authorList>
            <person name="Ling H.Q."/>
            <person name="Zhao S."/>
            <person name="Liu D."/>
            <person name="Wang J."/>
            <person name="Sun H."/>
            <person name="Zhang C."/>
            <person name="Fan H."/>
            <person name="Li D."/>
            <person name="Dong L."/>
            <person name="Tao Y."/>
            <person name="Gao C."/>
            <person name="Wu H."/>
            <person name="Li Y."/>
            <person name="Cui Y."/>
            <person name="Guo X."/>
            <person name="Zheng S."/>
            <person name="Wang B."/>
            <person name="Yu K."/>
            <person name="Liang Q."/>
            <person name="Yang W."/>
            <person name="Lou X."/>
            <person name="Chen J."/>
            <person name="Feng M."/>
            <person name="Jian J."/>
            <person name="Zhang X."/>
            <person name="Luo G."/>
            <person name="Jiang Y."/>
            <person name="Liu J."/>
            <person name="Wang Z."/>
            <person name="Sha Y."/>
            <person name="Zhang B."/>
            <person name="Wu H."/>
            <person name="Tang D."/>
            <person name="Shen Q."/>
            <person name="Xue P."/>
            <person name="Zou S."/>
            <person name="Wang X."/>
            <person name="Liu X."/>
            <person name="Wang F."/>
            <person name="Yang Y."/>
            <person name="An X."/>
            <person name="Dong Z."/>
            <person name="Zhang K."/>
            <person name="Zhang X."/>
            <person name="Luo M.C."/>
            <person name="Dvorak J."/>
            <person name="Tong Y."/>
            <person name="Wang J."/>
            <person name="Yang H."/>
            <person name="Li Z."/>
            <person name="Wang D."/>
            <person name="Zhang A."/>
            <person name="Wang J."/>
        </authorList>
    </citation>
    <scope>NUCLEOTIDE SEQUENCE</scope>
</reference>
<dbReference type="AlphaFoldDB" id="M7ZD17"/>
<dbReference type="EMBL" id="KD101106">
    <property type="protein sequence ID" value="EMS61078.1"/>
    <property type="molecule type" value="Genomic_DNA"/>
</dbReference>
<sequence>MGCFLSCFRGRPDPASRALHDPLVRKTRLGDAFLDDHHDDGTATPSVFRPCCRFNSDGHDGAVKHDQDTDEGTDDHVTEVESAARSSSQERSSGQIIRNQNPDPSDSPFPTPLVLRDDIQTPGFTTHQGNFKPGKRGRASKQFLYPVLRPIENKLQWTELRDESSSPVVASHPPKRRYLSADSTENEKPHQQTLPGSVNADAALSSESAPFLFHGGWKEQHAEEVACPEDENVNQQQLVGGGGVGELLSKSSENGKHGVASLSCWLKTTCADGEGEGQTGRQLGFGSVDLSDVPVFVASGLNWDNENNPTPMLPKAWDGNGIPNTTTKYKEDGVNCGVLEWVDAPWPVILQRCLTKLWDMYHEKNLGRVQDKEAHEIEVEKLKKELDSLGNQYSQLVDDVSKLFDYQDGQKSHDMDYTSQAINELKEKKHQLEERAKIEIQMEKLKLKKEQRKAMKEIQVERDLLKEEKKKLEHIIAELLKAGHGCKEKLDKIKEVVMEE</sequence>
<protein>
    <submittedName>
        <fullName evidence="3">Uncharacterized protein</fullName>
    </submittedName>
</protein>
<evidence type="ECO:0000256" key="2">
    <source>
        <dbReference type="SAM" id="MobiDB-lite"/>
    </source>
</evidence>
<gene>
    <name evidence="3" type="ORF">TRIUR3_30334</name>
</gene>
<evidence type="ECO:0000256" key="1">
    <source>
        <dbReference type="SAM" id="Coils"/>
    </source>
</evidence>
<evidence type="ECO:0000313" key="3">
    <source>
        <dbReference type="EMBL" id="EMS61078.1"/>
    </source>
</evidence>
<feature type="compositionally biased region" description="Low complexity" evidence="2">
    <location>
        <begin position="82"/>
        <end position="97"/>
    </location>
</feature>
<proteinExistence type="predicted"/>
<name>M7ZD17_TRIUA</name>
<feature type="coiled-coil region" evidence="1">
    <location>
        <begin position="372"/>
        <end position="482"/>
    </location>
</feature>
<dbReference type="eggNOG" id="ENOG502QUII">
    <property type="taxonomic scope" value="Eukaryota"/>
</dbReference>
<dbReference type="PANTHER" id="PTHR35163:SF13">
    <property type="entry name" value="NB-ARC DOMAIN-CONTAINING PROTEIN"/>
    <property type="match status" value="1"/>
</dbReference>
<feature type="region of interest" description="Disordered" evidence="2">
    <location>
        <begin position="82"/>
        <end position="138"/>
    </location>
</feature>